<dbReference type="EMBL" id="JACCFJ010000001">
    <property type="protein sequence ID" value="NYI86662.1"/>
    <property type="molecule type" value="Genomic_DNA"/>
</dbReference>
<keyword evidence="2" id="KW-1185">Reference proteome</keyword>
<organism evidence="1 2">
    <name type="scientific">Saccharopolyspora hordei</name>
    <dbReference type="NCBI Taxonomy" id="1838"/>
    <lineage>
        <taxon>Bacteria</taxon>
        <taxon>Bacillati</taxon>
        <taxon>Actinomycetota</taxon>
        <taxon>Actinomycetes</taxon>
        <taxon>Pseudonocardiales</taxon>
        <taxon>Pseudonocardiaceae</taxon>
        <taxon>Saccharopolyspora</taxon>
    </lineage>
</organism>
<evidence type="ECO:0000313" key="1">
    <source>
        <dbReference type="EMBL" id="NYI86662.1"/>
    </source>
</evidence>
<dbReference type="RefSeq" id="WP_281377546.1">
    <property type="nucleotide sequence ID" value="NZ_BAABFH010000001.1"/>
</dbReference>
<sequence>MTIHAARVIAGTAGVHLDFRDRMADVVIDDSLFANPRMIAP</sequence>
<protein>
    <submittedName>
        <fullName evidence="1">Uncharacterized protein</fullName>
    </submittedName>
</protein>
<proteinExistence type="predicted"/>
<gene>
    <name evidence="1" type="ORF">HNR68_005292</name>
</gene>
<dbReference type="Proteomes" id="UP000587002">
    <property type="component" value="Unassembled WGS sequence"/>
</dbReference>
<dbReference type="AlphaFoldDB" id="A0A853AVI1"/>
<evidence type="ECO:0000313" key="2">
    <source>
        <dbReference type="Proteomes" id="UP000587002"/>
    </source>
</evidence>
<accession>A0A853AVI1</accession>
<comment type="caution">
    <text evidence="1">The sequence shown here is derived from an EMBL/GenBank/DDBJ whole genome shotgun (WGS) entry which is preliminary data.</text>
</comment>
<reference evidence="1 2" key="1">
    <citation type="submission" date="2020-07" db="EMBL/GenBank/DDBJ databases">
        <title>Sequencing the genomes of 1000 actinobacteria strains.</title>
        <authorList>
            <person name="Klenk H.-P."/>
        </authorList>
    </citation>
    <scope>NUCLEOTIDE SEQUENCE [LARGE SCALE GENOMIC DNA]</scope>
    <source>
        <strain evidence="1 2">DSM 44065</strain>
    </source>
</reference>
<name>A0A853AVI1_9PSEU</name>